<evidence type="ECO:0000313" key="2">
    <source>
        <dbReference type="Proteomes" id="UP000805193"/>
    </source>
</evidence>
<keyword evidence="2" id="KW-1185">Reference proteome</keyword>
<gene>
    <name evidence="1" type="ORF">HPB47_022905</name>
</gene>
<protein>
    <submittedName>
        <fullName evidence="1">Uncharacterized protein</fullName>
    </submittedName>
</protein>
<accession>A0AC60Q8Y5</accession>
<sequence>MPGVAKLRLSSRMRQLKKCAGTVTKRRLTAKNKGFRNQMRCCSCDLRLSELNHGPNGSFFVRNDILGRSNVKVSRAEVLWLLFAKANDLTTRQTRQLAVGEFAMGSQVQTDWFCLVREDVAATRAAMSGQAVQADEALFRGKRKGNVGRLLAGKGFGPRRSHFGGRVCGPWVFEMVDMDTGELRMIRVRRRDTPTLCLEIRKHVSPGTTIVTDEWAAYRRIAALQDADGTPLVYVHLTGGAHTQNIEAAWRPAKSLLVRNTNGWCGPGTNMHRGHCTEGEPRRTGSSKRTWTGAGGGH</sequence>
<comment type="caution">
    <text evidence="1">The sequence shown here is derived from an EMBL/GenBank/DDBJ whole genome shotgun (WGS) entry which is preliminary data.</text>
</comment>
<proteinExistence type="predicted"/>
<dbReference type="Proteomes" id="UP000805193">
    <property type="component" value="Unassembled WGS sequence"/>
</dbReference>
<name>A0AC60Q8Y5_IXOPE</name>
<dbReference type="EMBL" id="JABSTQ010009343">
    <property type="protein sequence ID" value="KAG0430219.1"/>
    <property type="molecule type" value="Genomic_DNA"/>
</dbReference>
<evidence type="ECO:0000313" key="1">
    <source>
        <dbReference type="EMBL" id="KAG0430219.1"/>
    </source>
</evidence>
<organism evidence="1 2">
    <name type="scientific">Ixodes persulcatus</name>
    <name type="common">Taiga tick</name>
    <dbReference type="NCBI Taxonomy" id="34615"/>
    <lineage>
        <taxon>Eukaryota</taxon>
        <taxon>Metazoa</taxon>
        <taxon>Ecdysozoa</taxon>
        <taxon>Arthropoda</taxon>
        <taxon>Chelicerata</taxon>
        <taxon>Arachnida</taxon>
        <taxon>Acari</taxon>
        <taxon>Parasitiformes</taxon>
        <taxon>Ixodida</taxon>
        <taxon>Ixodoidea</taxon>
        <taxon>Ixodidae</taxon>
        <taxon>Ixodinae</taxon>
        <taxon>Ixodes</taxon>
    </lineage>
</organism>
<reference evidence="1 2" key="1">
    <citation type="journal article" date="2020" name="Cell">
        <title>Large-Scale Comparative Analyses of Tick Genomes Elucidate Their Genetic Diversity and Vector Capacities.</title>
        <authorList>
            <consortium name="Tick Genome and Microbiome Consortium (TIGMIC)"/>
            <person name="Jia N."/>
            <person name="Wang J."/>
            <person name="Shi W."/>
            <person name="Du L."/>
            <person name="Sun Y."/>
            <person name="Zhan W."/>
            <person name="Jiang J.F."/>
            <person name="Wang Q."/>
            <person name="Zhang B."/>
            <person name="Ji P."/>
            <person name="Bell-Sakyi L."/>
            <person name="Cui X.M."/>
            <person name="Yuan T.T."/>
            <person name="Jiang B.G."/>
            <person name="Yang W.F."/>
            <person name="Lam T.T."/>
            <person name="Chang Q.C."/>
            <person name="Ding S.J."/>
            <person name="Wang X.J."/>
            <person name="Zhu J.G."/>
            <person name="Ruan X.D."/>
            <person name="Zhao L."/>
            <person name="Wei J.T."/>
            <person name="Ye R.Z."/>
            <person name="Que T.C."/>
            <person name="Du C.H."/>
            <person name="Zhou Y.H."/>
            <person name="Cheng J.X."/>
            <person name="Dai P.F."/>
            <person name="Guo W.B."/>
            <person name="Han X.H."/>
            <person name="Huang E.J."/>
            <person name="Li L.F."/>
            <person name="Wei W."/>
            <person name="Gao Y.C."/>
            <person name="Liu J.Z."/>
            <person name="Shao H.Z."/>
            <person name="Wang X."/>
            <person name="Wang C.C."/>
            <person name="Yang T.C."/>
            <person name="Huo Q.B."/>
            <person name="Li W."/>
            <person name="Chen H.Y."/>
            <person name="Chen S.E."/>
            <person name="Zhou L.G."/>
            <person name="Ni X.B."/>
            <person name="Tian J.H."/>
            <person name="Sheng Y."/>
            <person name="Liu T."/>
            <person name="Pan Y.S."/>
            <person name="Xia L.Y."/>
            <person name="Li J."/>
            <person name="Zhao F."/>
            <person name="Cao W.C."/>
        </authorList>
    </citation>
    <scope>NUCLEOTIDE SEQUENCE [LARGE SCALE GENOMIC DNA]</scope>
    <source>
        <strain evidence="1">Iper-2018</strain>
    </source>
</reference>